<dbReference type="FunFam" id="1.25.40.420:FF:000001">
    <property type="entry name" value="Kelch-like family member 12"/>
    <property type="match status" value="1"/>
</dbReference>
<dbReference type="GO" id="GO:0031463">
    <property type="term" value="C:Cul3-RING ubiquitin ligase complex"/>
    <property type="evidence" value="ECO:0000318"/>
    <property type="project" value="GO_Central"/>
</dbReference>
<dbReference type="AlphaFoldDB" id="A0A9J7LW54"/>
<dbReference type="RefSeq" id="XP_035689801.1">
    <property type="nucleotide sequence ID" value="XM_035833908.1"/>
</dbReference>
<dbReference type="PANTHER" id="PTHR24412:SF491">
    <property type="entry name" value="KELCH REPEAT AND BTB DOMAIN-CONTAINING PROTEIN 12"/>
    <property type="match status" value="1"/>
</dbReference>
<reference evidence="4" key="1">
    <citation type="journal article" date="2020" name="Nat. Ecol. Evol.">
        <title>Deeply conserved synteny resolves early events in vertebrate evolution.</title>
        <authorList>
            <person name="Simakov O."/>
            <person name="Marletaz F."/>
            <person name="Yue J.X."/>
            <person name="O'Connell B."/>
            <person name="Jenkins J."/>
            <person name="Brandt A."/>
            <person name="Calef R."/>
            <person name="Tung C.H."/>
            <person name="Huang T.K."/>
            <person name="Schmutz J."/>
            <person name="Satoh N."/>
            <person name="Yu J.K."/>
            <person name="Putnam N.H."/>
            <person name="Green R.E."/>
            <person name="Rokhsar D.S."/>
        </authorList>
    </citation>
    <scope>NUCLEOTIDE SEQUENCE [LARGE SCALE GENOMIC DNA]</scope>
    <source>
        <strain evidence="4">S238N-H82</strain>
    </source>
</reference>
<evidence type="ECO:0000259" key="3">
    <source>
        <dbReference type="SMART" id="SM00875"/>
    </source>
</evidence>
<gene>
    <name evidence="5" type="primary">LOC118425089</name>
</gene>
<dbReference type="GO" id="GO:0005737">
    <property type="term" value="C:cytoplasm"/>
    <property type="evidence" value="ECO:0000318"/>
    <property type="project" value="GO_Central"/>
</dbReference>
<dbReference type="GO" id="GO:0043161">
    <property type="term" value="P:proteasome-mediated ubiquitin-dependent protein catabolic process"/>
    <property type="evidence" value="ECO:0000318"/>
    <property type="project" value="GO_Central"/>
</dbReference>
<dbReference type="SUPFAM" id="SSF117281">
    <property type="entry name" value="Kelch motif"/>
    <property type="match status" value="1"/>
</dbReference>
<dbReference type="InterPro" id="IPR011705">
    <property type="entry name" value="BACK"/>
</dbReference>
<keyword evidence="4" id="KW-1185">Reference proteome</keyword>
<dbReference type="Gene3D" id="2.120.10.80">
    <property type="entry name" value="Kelch-type beta propeller"/>
    <property type="match status" value="1"/>
</dbReference>
<dbReference type="OMA" id="EMALIFT"/>
<reference evidence="5" key="2">
    <citation type="submission" date="2025-08" db="UniProtKB">
        <authorList>
            <consortium name="RefSeq"/>
        </authorList>
    </citation>
    <scope>IDENTIFICATION</scope>
    <source>
        <strain evidence="5">S238N-H82</strain>
        <tissue evidence="5">Testes</tissue>
    </source>
</reference>
<dbReference type="GeneID" id="118425089"/>
<evidence type="ECO:0000313" key="4">
    <source>
        <dbReference type="Proteomes" id="UP000001554"/>
    </source>
</evidence>
<dbReference type="PANTHER" id="PTHR24412">
    <property type="entry name" value="KELCH PROTEIN"/>
    <property type="match status" value="1"/>
</dbReference>
<proteinExistence type="predicted"/>
<evidence type="ECO:0000256" key="2">
    <source>
        <dbReference type="ARBA" id="ARBA00022737"/>
    </source>
</evidence>
<keyword evidence="2" id="KW-0677">Repeat</keyword>
<name>A0A9J7LW54_BRAFL</name>
<evidence type="ECO:0000256" key="1">
    <source>
        <dbReference type="ARBA" id="ARBA00022441"/>
    </source>
</evidence>
<dbReference type="Pfam" id="PF07707">
    <property type="entry name" value="BACK"/>
    <property type="match status" value="1"/>
</dbReference>
<dbReference type="KEGG" id="bfo:118425089"/>
<dbReference type="Proteomes" id="UP000001554">
    <property type="component" value="Chromosome 10"/>
</dbReference>
<protein>
    <submittedName>
        <fullName evidence="5">Kelch repeat and BTB domain-containing protein 8-like</fullName>
    </submittedName>
</protein>
<feature type="domain" description="BACK" evidence="3">
    <location>
        <begin position="10"/>
        <end position="112"/>
    </location>
</feature>
<dbReference type="Gene3D" id="1.25.40.420">
    <property type="match status" value="1"/>
</dbReference>
<dbReference type="InterPro" id="IPR015915">
    <property type="entry name" value="Kelch-typ_b-propeller"/>
</dbReference>
<evidence type="ECO:0000313" key="5">
    <source>
        <dbReference type="RefSeq" id="XP_035689801.1"/>
    </source>
</evidence>
<sequence length="309" mass="36099">MAMNVERSTCVDLYKFADVFSVDNVRKACLQGIARHFTEFSLNEEFCSLSVKKVTEIISHDELDVKEETTVWEAVVRWVQHSREDRLHHLPSILPHIRFNMLTPYNMMTILDHPLVREDPGKSAIRNVVKETSKVNMKRRIGMDMLEMALIFTESTNEMLWMNPLEGKYIRCQYTISAVAGTVTSDNDIYVLSEESSKKQALFKYNHVKNNWERKSSVRTIDAPVDQSSPSNYLMEIDGHLFYLVVLDTKMVLKIYNQNTNKWHNCSTPQHDGWLNSREAVSCNQHIYLFTQTEIHCYDPREDHWCRGL</sequence>
<dbReference type="SMART" id="SM00875">
    <property type="entry name" value="BACK"/>
    <property type="match status" value="1"/>
</dbReference>
<keyword evidence="1" id="KW-0880">Kelch repeat</keyword>
<accession>A0A9J7LW54</accession>
<dbReference type="GO" id="GO:1990756">
    <property type="term" value="F:ubiquitin-like ligase-substrate adaptor activity"/>
    <property type="evidence" value="ECO:0000318"/>
    <property type="project" value="GO_Central"/>
</dbReference>
<organism evidence="4 5">
    <name type="scientific">Branchiostoma floridae</name>
    <name type="common">Florida lancelet</name>
    <name type="synonym">Amphioxus</name>
    <dbReference type="NCBI Taxonomy" id="7739"/>
    <lineage>
        <taxon>Eukaryota</taxon>
        <taxon>Metazoa</taxon>
        <taxon>Chordata</taxon>
        <taxon>Cephalochordata</taxon>
        <taxon>Leptocardii</taxon>
        <taxon>Amphioxiformes</taxon>
        <taxon>Branchiostomatidae</taxon>
        <taxon>Branchiostoma</taxon>
    </lineage>
</organism>